<organism evidence="2 3">
    <name type="scientific">Plectus sambesii</name>
    <dbReference type="NCBI Taxonomy" id="2011161"/>
    <lineage>
        <taxon>Eukaryota</taxon>
        <taxon>Metazoa</taxon>
        <taxon>Ecdysozoa</taxon>
        <taxon>Nematoda</taxon>
        <taxon>Chromadorea</taxon>
        <taxon>Plectida</taxon>
        <taxon>Plectina</taxon>
        <taxon>Plectoidea</taxon>
        <taxon>Plectidae</taxon>
        <taxon>Plectus</taxon>
    </lineage>
</organism>
<feature type="signal peptide" evidence="1">
    <location>
        <begin position="1"/>
        <end position="25"/>
    </location>
</feature>
<dbReference type="WBParaSite" id="PSAMB.scaffold737size42349.g8308.t1">
    <property type="protein sequence ID" value="PSAMB.scaffold737size42349.g8308.t1"/>
    <property type="gene ID" value="PSAMB.scaffold737size42349.g8308"/>
</dbReference>
<proteinExistence type="predicted"/>
<accession>A0A914XES6</accession>
<keyword evidence="1" id="KW-0732">Signal</keyword>
<feature type="chain" id="PRO_5037893150" evidence="1">
    <location>
        <begin position="26"/>
        <end position="194"/>
    </location>
</feature>
<evidence type="ECO:0000256" key="1">
    <source>
        <dbReference type="SAM" id="SignalP"/>
    </source>
</evidence>
<dbReference type="AlphaFoldDB" id="A0A914XES6"/>
<evidence type="ECO:0000313" key="2">
    <source>
        <dbReference type="Proteomes" id="UP000887566"/>
    </source>
</evidence>
<dbReference type="Proteomes" id="UP000887566">
    <property type="component" value="Unplaced"/>
</dbReference>
<evidence type="ECO:0000313" key="3">
    <source>
        <dbReference type="WBParaSite" id="PSAMB.scaffold737size42349.g8308.t1"/>
    </source>
</evidence>
<reference evidence="3" key="1">
    <citation type="submission" date="2022-11" db="UniProtKB">
        <authorList>
            <consortium name="WormBaseParasite"/>
        </authorList>
    </citation>
    <scope>IDENTIFICATION</scope>
</reference>
<name>A0A914XES6_9BILA</name>
<keyword evidence="2" id="KW-1185">Reference proteome</keyword>
<protein>
    <submittedName>
        <fullName evidence="3">Uncharacterized protein</fullName>
    </submittedName>
</protein>
<sequence>MESFSSKIATLAGIVLLLRLDIAMSKALRKKSCESVDVTLLLHTAGSEVRTTPVDREIYITISAESDDNRPLPDVTYNLRRSNYSKPFIAGQYDAIDLEIPHDFDKRINKYINRIFYYSNHNNPNTHYDNYHNTYHDNDYNTNDHNDYDTDYNNDYNSINYNDDDFTNRTFNYDVDTHHNVYHYYYNFISNYTN</sequence>